<protein>
    <recommendedName>
        <fullName evidence="1">Reverse transcriptase domain-containing protein</fullName>
    </recommendedName>
</protein>
<evidence type="ECO:0000313" key="2">
    <source>
        <dbReference type="EMBL" id="KAL3290401.1"/>
    </source>
</evidence>
<comment type="caution">
    <text evidence="2">The sequence shown here is derived from an EMBL/GenBank/DDBJ whole genome shotgun (WGS) entry which is preliminary data.</text>
</comment>
<dbReference type="GO" id="GO:0071897">
    <property type="term" value="P:DNA biosynthetic process"/>
    <property type="evidence" value="ECO:0007669"/>
    <property type="project" value="UniProtKB-ARBA"/>
</dbReference>
<dbReference type="CDD" id="cd01650">
    <property type="entry name" value="RT_nLTR_like"/>
    <property type="match status" value="1"/>
</dbReference>
<dbReference type="SUPFAM" id="SSF56672">
    <property type="entry name" value="DNA/RNA polymerases"/>
    <property type="match status" value="1"/>
</dbReference>
<dbReference type="InterPro" id="IPR043502">
    <property type="entry name" value="DNA/RNA_pol_sf"/>
</dbReference>
<evidence type="ECO:0000259" key="1">
    <source>
        <dbReference type="PROSITE" id="PS50878"/>
    </source>
</evidence>
<sequence>MDKENEDMIKFIGQGGNQAINEDHISRLNNTLAESIRRNCPTTTQRFFPNELPVFIVSLIKNKRKMYREYCRNPSINYKRSINQYNKNIQNMIKQYREHTWMKACNKINELKGKTFYQEINKLSKYKQLSNIPILEENGKEYITNEEKAQLFAEHFNKAFEYDNDNQFDKNTETQVNEWYEEFFNNEGRPKDIQPIKIDEGNYYEILSKTKNSSPGIDSIPWMVVKQLCQEIHKHLIKIYEYCYNNQIFPKIWKIGCIKTIKKNNMDPKRVKSYRPITLLPVLGKLFEKIIKGELEEHTQNIIPNFQFGFRNKKSTVHPLTILISNIQNAKINNRKTATLALDINKAFDSVWHRGLLYKLSVIGVPEGLIVLMKNFLEGRKLTVKVGNVTSECFTPKQGTPQGSPLSPPVCTTYIAMIFVRKLSQTIMNICFNMQMIPY</sequence>
<proteinExistence type="predicted"/>
<dbReference type="PANTHER" id="PTHR19446">
    <property type="entry name" value="REVERSE TRANSCRIPTASES"/>
    <property type="match status" value="1"/>
</dbReference>
<name>A0ABD2PHD1_9CUCU</name>
<accession>A0ABD2PHD1</accession>
<reference evidence="2 3" key="1">
    <citation type="journal article" date="2021" name="BMC Biol.">
        <title>Horizontally acquired antibacterial genes associated with adaptive radiation of ladybird beetles.</title>
        <authorList>
            <person name="Li H.S."/>
            <person name="Tang X.F."/>
            <person name="Huang Y.H."/>
            <person name="Xu Z.Y."/>
            <person name="Chen M.L."/>
            <person name="Du X.Y."/>
            <person name="Qiu B.Y."/>
            <person name="Chen P.T."/>
            <person name="Zhang W."/>
            <person name="Slipinski A."/>
            <person name="Escalona H.E."/>
            <person name="Waterhouse R.M."/>
            <person name="Zwick A."/>
            <person name="Pang H."/>
        </authorList>
    </citation>
    <scope>NUCLEOTIDE SEQUENCE [LARGE SCALE GENOMIC DNA]</scope>
    <source>
        <strain evidence="2">SYSU2018</strain>
    </source>
</reference>
<dbReference type="EMBL" id="JABFTP020000186">
    <property type="protein sequence ID" value="KAL3290401.1"/>
    <property type="molecule type" value="Genomic_DNA"/>
</dbReference>
<organism evidence="2 3">
    <name type="scientific">Cryptolaemus montrouzieri</name>
    <dbReference type="NCBI Taxonomy" id="559131"/>
    <lineage>
        <taxon>Eukaryota</taxon>
        <taxon>Metazoa</taxon>
        <taxon>Ecdysozoa</taxon>
        <taxon>Arthropoda</taxon>
        <taxon>Hexapoda</taxon>
        <taxon>Insecta</taxon>
        <taxon>Pterygota</taxon>
        <taxon>Neoptera</taxon>
        <taxon>Endopterygota</taxon>
        <taxon>Coleoptera</taxon>
        <taxon>Polyphaga</taxon>
        <taxon>Cucujiformia</taxon>
        <taxon>Coccinelloidea</taxon>
        <taxon>Coccinellidae</taxon>
        <taxon>Scymninae</taxon>
        <taxon>Scymnini</taxon>
        <taxon>Cryptolaemus</taxon>
    </lineage>
</organism>
<gene>
    <name evidence="2" type="ORF">HHI36_023742</name>
</gene>
<evidence type="ECO:0000313" key="3">
    <source>
        <dbReference type="Proteomes" id="UP001516400"/>
    </source>
</evidence>
<dbReference type="Pfam" id="PF00078">
    <property type="entry name" value="RVT_1"/>
    <property type="match status" value="1"/>
</dbReference>
<keyword evidence="3" id="KW-1185">Reference proteome</keyword>
<dbReference type="PROSITE" id="PS50878">
    <property type="entry name" value="RT_POL"/>
    <property type="match status" value="1"/>
</dbReference>
<dbReference type="InterPro" id="IPR000477">
    <property type="entry name" value="RT_dom"/>
</dbReference>
<feature type="domain" description="Reverse transcriptase" evidence="1">
    <location>
        <begin position="242"/>
        <end position="439"/>
    </location>
</feature>
<dbReference type="AlphaFoldDB" id="A0ABD2PHD1"/>
<dbReference type="Proteomes" id="UP001516400">
    <property type="component" value="Unassembled WGS sequence"/>
</dbReference>